<evidence type="ECO:0000259" key="2">
    <source>
        <dbReference type="Pfam" id="PF13581"/>
    </source>
</evidence>
<keyword evidence="1" id="KW-0723">Serine/threonine-protein kinase</keyword>
<proteinExistence type="predicted"/>
<organism evidence="3 4">
    <name type="scientific">Streptomyces gamaensis</name>
    <dbReference type="NCBI Taxonomy" id="1763542"/>
    <lineage>
        <taxon>Bacteria</taxon>
        <taxon>Bacillati</taxon>
        <taxon>Actinomycetota</taxon>
        <taxon>Actinomycetes</taxon>
        <taxon>Kitasatosporales</taxon>
        <taxon>Streptomycetaceae</taxon>
        <taxon>Streptomyces</taxon>
    </lineage>
</organism>
<reference evidence="4" key="1">
    <citation type="journal article" date="2019" name="Int. J. Syst. Evol. Microbiol.">
        <title>The Global Catalogue of Microorganisms (GCM) 10K type strain sequencing project: providing services to taxonomists for standard genome sequencing and annotation.</title>
        <authorList>
            <consortium name="The Broad Institute Genomics Platform"/>
            <consortium name="The Broad Institute Genome Sequencing Center for Infectious Disease"/>
            <person name="Wu L."/>
            <person name="Ma J."/>
        </authorList>
    </citation>
    <scope>NUCLEOTIDE SEQUENCE [LARGE SCALE GENOMIC DNA]</scope>
    <source>
        <strain evidence="4">CGMCC 4.7304</strain>
    </source>
</reference>
<comment type="caution">
    <text evidence="3">The sequence shown here is derived from an EMBL/GenBank/DDBJ whole genome shotgun (WGS) entry which is preliminary data.</text>
</comment>
<sequence>MPKATPNSPRPPGREPAASYRLSVPARPATVGLARAFVATVLEDEHAALVDDARLCVSEVVTNVVTHTQVPSLEVEIAIRAPRVVVSVRDESPLGLPEARCARAAEEHGRGLYLVHVLAARAGVDWECDRHHNIVGKRVWFQLHDSEGEVAP</sequence>
<protein>
    <submittedName>
        <fullName evidence="3">ATP-binding protein</fullName>
    </submittedName>
</protein>
<dbReference type="EMBL" id="JBHSPB010000013">
    <property type="protein sequence ID" value="MFC5722745.1"/>
    <property type="molecule type" value="Genomic_DNA"/>
</dbReference>
<dbReference type="PANTHER" id="PTHR35526">
    <property type="entry name" value="ANTI-SIGMA-F FACTOR RSBW-RELATED"/>
    <property type="match status" value="1"/>
</dbReference>
<keyword evidence="3" id="KW-0547">Nucleotide-binding</keyword>
<keyword evidence="4" id="KW-1185">Reference proteome</keyword>
<dbReference type="RefSeq" id="WP_390318420.1">
    <property type="nucleotide sequence ID" value="NZ_JBHSPB010000013.1"/>
</dbReference>
<name>A0ABW0Z8L3_9ACTN</name>
<dbReference type="SUPFAM" id="SSF55874">
    <property type="entry name" value="ATPase domain of HSP90 chaperone/DNA topoisomerase II/histidine kinase"/>
    <property type="match status" value="1"/>
</dbReference>
<keyword evidence="3" id="KW-0067">ATP-binding</keyword>
<dbReference type="InterPro" id="IPR050267">
    <property type="entry name" value="Anti-sigma-factor_SerPK"/>
</dbReference>
<dbReference type="Gene3D" id="3.30.565.10">
    <property type="entry name" value="Histidine kinase-like ATPase, C-terminal domain"/>
    <property type="match status" value="1"/>
</dbReference>
<dbReference type="CDD" id="cd16936">
    <property type="entry name" value="HATPase_RsbW-like"/>
    <property type="match status" value="1"/>
</dbReference>
<keyword evidence="1" id="KW-0808">Transferase</keyword>
<gene>
    <name evidence="3" type="ORF">ACFP1Z_21485</name>
</gene>
<dbReference type="Pfam" id="PF13581">
    <property type="entry name" value="HATPase_c_2"/>
    <property type="match status" value="1"/>
</dbReference>
<keyword evidence="1" id="KW-0418">Kinase</keyword>
<dbReference type="PANTHER" id="PTHR35526:SF3">
    <property type="entry name" value="ANTI-SIGMA-F FACTOR RSBW"/>
    <property type="match status" value="1"/>
</dbReference>
<evidence type="ECO:0000313" key="4">
    <source>
        <dbReference type="Proteomes" id="UP001596083"/>
    </source>
</evidence>
<evidence type="ECO:0000256" key="1">
    <source>
        <dbReference type="ARBA" id="ARBA00022527"/>
    </source>
</evidence>
<dbReference type="GO" id="GO:0005524">
    <property type="term" value="F:ATP binding"/>
    <property type="evidence" value="ECO:0007669"/>
    <property type="project" value="UniProtKB-KW"/>
</dbReference>
<dbReference type="Proteomes" id="UP001596083">
    <property type="component" value="Unassembled WGS sequence"/>
</dbReference>
<feature type="domain" description="Histidine kinase/HSP90-like ATPase" evidence="2">
    <location>
        <begin position="24"/>
        <end position="122"/>
    </location>
</feature>
<accession>A0ABW0Z8L3</accession>
<evidence type="ECO:0000313" key="3">
    <source>
        <dbReference type="EMBL" id="MFC5722745.1"/>
    </source>
</evidence>
<dbReference type="InterPro" id="IPR003594">
    <property type="entry name" value="HATPase_dom"/>
</dbReference>
<dbReference type="InterPro" id="IPR036890">
    <property type="entry name" value="HATPase_C_sf"/>
</dbReference>